<organism evidence="2 3">
    <name type="scientific">Aquirufa avitistagni</name>
    <dbReference type="NCBI Taxonomy" id="3104728"/>
    <lineage>
        <taxon>Bacteria</taxon>
        <taxon>Pseudomonadati</taxon>
        <taxon>Bacteroidota</taxon>
        <taxon>Cytophagia</taxon>
        <taxon>Cytophagales</taxon>
        <taxon>Flectobacillaceae</taxon>
        <taxon>Aquirufa</taxon>
    </lineage>
</organism>
<gene>
    <name evidence="2" type="ORF">U0R10_05170</name>
</gene>
<dbReference type="EMBL" id="JBBKXZ010000001">
    <property type="protein sequence ID" value="MFD3394003.1"/>
    <property type="molecule type" value="Genomic_DNA"/>
</dbReference>
<keyword evidence="3" id="KW-1185">Reference proteome</keyword>
<evidence type="ECO:0000313" key="2">
    <source>
        <dbReference type="EMBL" id="MFD3394003.1"/>
    </source>
</evidence>
<feature type="signal peptide" evidence="1">
    <location>
        <begin position="1"/>
        <end position="23"/>
    </location>
</feature>
<name>A0ABW6DDW5_9BACT</name>
<dbReference type="Proteomes" id="UP001598138">
    <property type="component" value="Unassembled WGS sequence"/>
</dbReference>
<evidence type="ECO:0000313" key="3">
    <source>
        <dbReference type="Proteomes" id="UP001598138"/>
    </source>
</evidence>
<reference evidence="2 3" key="1">
    <citation type="submission" date="2024-03" db="EMBL/GenBank/DDBJ databases">
        <title>Aquirufa genome sequencing.</title>
        <authorList>
            <person name="Pitt A."/>
            <person name="Hahn M.W."/>
        </authorList>
    </citation>
    <scope>NUCLEOTIDE SEQUENCE [LARGE SCALE GENOMIC DNA]</scope>
    <source>
        <strain evidence="2 3">OSTEICH-129V</strain>
    </source>
</reference>
<protein>
    <submittedName>
        <fullName evidence="2">Uncharacterized protein</fullName>
    </submittedName>
</protein>
<dbReference type="RefSeq" id="WP_377982879.1">
    <property type="nucleotide sequence ID" value="NZ_JBBKXZ010000001.1"/>
</dbReference>
<feature type="chain" id="PRO_5047423830" evidence="1">
    <location>
        <begin position="24"/>
        <end position="93"/>
    </location>
</feature>
<keyword evidence="1" id="KW-0732">Signal</keyword>
<sequence length="93" mass="10569">MRLVKIWLLAGAFCLLNCNFGMVEYASLHPQIEKTTQADSTRKKAIYAPSKEMAVVREADQQQEESRFSISEVIWSGIKFMTAMLLKIITSIL</sequence>
<proteinExistence type="predicted"/>
<evidence type="ECO:0000256" key="1">
    <source>
        <dbReference type="SAM" id="SignalP"/>
    </source>
</evidence>
<comment type="caution">
    <text evidence="2">The sequence shown here is derived from an EMBL/GenBank/DDBJ whole genome shotgun (WGS) entry which is preliminary data.</text>
</comment>
<accession>A0ABW6DDW5</accession>